<feature type="compositionally biased region" description="Low complexity" evidence="1">
    <location>
        <begin position="152"/>
        <end position="171"/>
    </location>
</feature>
<keyword evidence="3" id="KW-1185">Reference proteome</keyword>
<reference evidence="2" key="1">
    <citation type="journal article" date="2020" name="Cell">
        <title>Large-Scale Comparative Analyses of Tick Genomes Elucidate Their Genetic Diversity and Vector Capacities.</title>
        <authorList>
            <consortium name="Tick Genome and Microbiome Consortium (TIGMIC)"/>
            <person name="Jia N."/>
            <person name="Wang J."/>
            <person name="Shi W."/>
            <person name="Du L."/>
            <person name="Sun Y."/>
            <person name="Zhan W."/>
            <person name="Jiang J.F."/>
            <person name="Wang Q."/>
            <person name="Zhang B."/>
            <person name="Ji P."/>
            <person name="Bell-Sakyi L."/>
            <person name="Cui X.M."/>
            <person name="Yuan T.T."/>
            <person name="Jiang B.G."/>
            <person name="Yang W.F."/>
            <person name="Lam T.T."/>
            <person name="Chang Q.C."/>
            <person name="Ding S.J."/>
            <person name="Wang X.J."/>
            <person name="Zhu J.G."/>
            <person name="Ruan X.D."/>
            <person name="Zhao L."/>
            <person name="Wei J.T."/>
            <person name="Ye R.Z."/>
            <person name="Que T.C."/>
            <person name="Du C.H."/>
            <person name="Zhou Y.H."/>
            <person name="Cheng J.X."/>
            <person name="Dai P.F."/>
            <person name="Guo W.B."/>
            <person name="Han X.H."/>
            <person name="Huang E.J."/>
            <person name="Li L.F."/>
            <person name="Wei W."/>
            <person name="Gao Y.C."/>
            <person name="Liu J.Z."/>
            <person name="Shao H.Z."/>
            <person name="Wang X."/>
            <person name="Wang C.C."/>
            <person name="Yang T.C."/>
            <person name="Huo Q.B."/>
            <person name="Li W."/>
            <person name="Chen H.Y."/>
            <person name="Chen S.E."/>
            <person name="Zhou L.G."/>
            <person name="Ni X.B."/>
            <person name="Tian J.H."/>
            <person name="Sheng Y."/>
            <person name="Liu T."/>
            <person name="Pan Y.S."/>
            <person name="Xia L.Y."/>
            <person name="Li J."/>
            <person name="Zhao F."/>
            <person name="Cao W.C."/>
        </authorList>
    </citation>
    <scope>NUCLEOTIDE SEQUENCE</scope>
    <source>
        <strain evidence="2">Rmic-2018</strain>
    </source>
</reference>
<accession>A0A9J6EDT8</accession>
<gene>
    <name evidence="2" type="ORF">HPB51_023326</name>
</gene>
<sequence length="179" mass="20412">MPCEATPLQVPVQHQHPVYIAAAGIEKYEYIPDTPPRPQRSHHQDTRRQRRFIYPRQLAYAYQNPNEYAPVLPCPHDAFQNSCRQPPLCYSSGASGHIAWFCRRQGEMTSIYEPSSRLPRGGHNYDDPWWSTYPNSPLRQGSRRGTSPASDRSLTPPTGRTRRSPSPLRQRSPPPPPGN</sequence>
<protein>
    <submittedName>
        <fullName evidence="2">Uncharacterized protein</fullName>
    </submittedName>
</protein>
<feature type="region of interest" description="Disordered" evidence="1">
    <location>
        <begin position="125"/>
        <end position="179"/>
    </location>
</feature>
<name>A0A9J6EDT8_RHIMP</name>
<reference evidence="2" key="2">
    <citation type="submission" date="2021-09" db="EMBL/GenBank/DDBJ databases">
        <authorList>
            <person name="Jia N."/>
            <person name="Wang J."/>
            <person name="Shi W."/>
            <person name="Du L."/>
            <person name="Sun Y."/>
            <person name="Zhan W."/>
            <person name="Jiang J."/>
            <person name="Wang Q."/>
            <person name="Zhang B."/>
            <person name="Ji P."/>
            <person name="Sakyi L.B."/>
            <person name="Cui X."/>
            <person name="Yuan T."/>
            <person name="Jiang B."/>
            <person name="Yang W."/>
            <person name="Lam T.T.-Y."/>
            <person name="Chang Q."/>
            <person name="Ding S."/>
            <person name="Wang X."/>
            <person name="Zhu J."/>
            <person name="Ruan X."/>
            <person name="Zhao L."/>
            <person name="Wei J."/>
            <person name="Que T."/>
            <person name="Du C."/>
            <person name="Cheng J."/>
            <person name="Dai P."/>
            <person name="Han X."/>
            <person name="Huang E."/>
            <person name="Gao Y."/>
            <person name="Liu J."/>
            <person name="Shao H."/>
            <person name="Ye R."/>
            <person name="Li L."/>
            <person name="Wei W."/>
            <person name="Wang X."/>
            <person name="Wang C."/>
            <person name="Huo Q."/>
            <person name="Li W."/>
            <person name="Guo W."/>
            <person name="Chen H."/>
            <person name="Chen S."/>
            <person name="Zhou L."/>
            <person name="Zhou L."/>
            <person name="Ni X."/>
            <person name="Tian J."/>
            <person name="Zhou Y."/>
            <person name="Sheng Y."/>
            <person name="Liu T."/>
            <person name="Pan Y."/>
            <person name="Xia L."/>
            <person name="Li J."/>
            <person name="Zhao F."/>
            <person name="Cao W."/>
        </authorList>
    </citation>
    <scope>NUCLEOTIDE SEQUENCE</scope>
    <source>
        <strain evidence="2">Rmic-2018</strain>
        <tissue evidence="2">Larvae</tissue>
    </source>
</reference>
<comment type="caution">
    <text evidence="2">The sequence shown here is derived from an EMBL/GenBank/DDBJ whole genome shotgun (WGS) entry which is preliminary data.</text>
</comment>
<dbReference type="EMBL" id="JABSTU010000005">
    <property type="protein sequence ID" value="KAH8032176.1"/>
    <property type="molecule type" value="Genomic_DNA"/>
</dbReference>
<dbReference type="AlphaFoldDB" id="A0A9J6EDT8"/>
<feature type="compositionally biased region" description="Polar residues" evidence="1">
    <location>
        <begin position="132"/>
        <end position="150"/>
    </location>
</feature>
<evidence type="ECO:0000313" key="3">
    <source>
        <dbReference type="Proteomes" id="UP000821866"/>
    </source>
</evidence>
<proteinExistence type="predicted"/>
<evidence type="ECO:0000256" key="1">
    <source>
        <dbReference type="SAM" id="MobiDB-lite"/>
    </source>
</evidence>
<dbReference type="VEuPathDB" id="VectorBase:LOC119160598"/>
<organism evidence="2 3">
    <name type="scientific">Rhipicephalus microplus</name>
    <name type="common">Cattle tick</name>
    <name type="synonym">Boophilus microplus</name>
    <dbReference type="NCBI Taxonomy" id="6941"/>
    <lineage>
        <taxon>Eukaryota</taxon>
        <taxon>Metazoa</taxon>
        <taxon>Ecdysozoa</taxon>
        <taxon>Arthropoda</taxon>
        <taxon>Chelicerata</taxon>
        <taxon>Arachnida</taxon>
        <taxon>Acari</taxon>
        <taxon>Parasitiformes</taxon>
        <taxon>Ixodida</taxon>
        <taxon>Ixodoidea</taxon>
        <taxon>Ixodidae</taxon>
        <taxon>Rhipicephalinae</taxon>
        <taxon>Rhipicephalus</taxon>
        <taxon>Boophilus</taxon>
    </lineage>
</organism>
<evidence type="ECO:0000313" key="2">
    <source>
        <dbReference type="EMBL" id="KAH8032176.1"/>
    </source>
</evidence>
<dbReference type="Proteomes" id="UP000821866">
    <property type="component" value="Chromosome 3"/>
</dbReference>